<dbReference type="SUPFAM" id="SSF51735">
    <property type="entry name" value="NAD(P)-binding Rossmann-fold domains"/>
    <property type="match status" value="1"/>
</dbReference>
<gene>
    <name evidence="4" type="primary">ARD-2</name>
    <name evidence="4" type="ORF">CSHISOI_08120</name>
</gene>
<dbReference type="Gene3D" id="3.40.50.720">
    <property type="entry name" value="NAD(P)-binding Rossmann-like Domain"/>
    <property type="match status" value="2"/>
</dbReference>
<dbReference type="InterPro" id="IPR020904">
    <property type="entry name" value="Sc_DH/Rdtase_CS"/>
</dbReference>
<dbReference type="OrthoDB" id="417891at2759"/>
<evidence type="ECO:0000256" key="3">
    <source>
        <dbReference type="ARBA" id="ARBA00023002"/>
    </source>
</evidence>
<keyword evidence="3" id="KW-0560">Oxidoreductase</keyword>
<dbReference type="PROSITE" id="PS00061">
    <property type="entry name" value="ADH_SHORT"/>
    <property type="match status" value="1"/>
</dbReference>
<dbReference type="GO" id="GO:0050664">
    <property type="term" value="F:oxidoreductase activity, acting on NAD(P)H, oxygen as acceptor"/>
    <property type="evidence" value="ECO:0007669"/>
    <property type="project" value="TreeGrafter"/>
</dbReference>
<evidence type="ECO:0000313" key="5">
    <source>
        <dbReference type="Proteomes" id="UP000326340"/>
    </source>
</evidence>
<dbReference type="InterPro" id="IPR002347">
    <property type="entry name" value="SDR_fam"/>
</dbReference>
<dbReference type="InterPro" id="IPR036291">
    <property type="entry name" value="NAD(P)-bd_dom_sf"/>
</dbReference>
<evidence type="ECO:0000256" key="1">
    <source>
        <dbReference type="ARBA" id="ARBA00006484"/>
    </source>
</evidence>
<keyword evidence="5" id="KW-1185">Reference proteome</keyword>
<dbReference type="PANTHER" id="PTHR43008:SF4">
    <property type="entry name" value="CHAIN DEHYDROGENASE, PUTATIVE (AFU_ORTHOLOGUE AFUA_4G08710)-RELATED"/>
    <property type="match status" value="1"/>
</dbReference>
<feature type="non-terminal residue" evidence="4">
    <location>
        <position position="183"/>
    </location>
</feature>
<name>A0A5Q4BKQ5_9PEZI</name>
<dbReference type="GO" id="GO:0016616">
    <property type="term" value="F:oxidoreductase activity, acting on the CH-OH group of donors, NAD or NADP as acceptor"/>
    <property type="evidence" value="ECO:0007669"/>
    <property type="project" value="UniProtKB-ARBA"/>
</dbReference>
<comment type="caution">
    <text evidence="4">The sequence shown here is derived from an EMBL/GenBank/DDBJ whole genome shotgun (WGS) entry which is preliminary data.</text>
</comment>
<organism evidence="4 5">
    <name type="scientific">Colletotrichum shisoi</name>
    <dbReference type="NCBI Taxonomy" id="2078593"/>
    <lineage>
        <taxon>Eukaryota</taxon>
        <taxon>Fungi</taxon>
        <taxon>Dikarya</taxon>
        <taxon>Ascomycota</taxon>
        <taxon>Pezizomycotina</taxon>
        <taxon>Sordariomycetes</taxon>
        <taxon>Hypocreomycetidae</taxon>
        <taxon>Glomerellales</taxon>
        <taxon>Glomerellaceae</taxon>
        <taxon>Colletotrichum</taxon>
        <taxon>Colletotrichum destructivum species complex</taxon>
    </lineage>
</organism>
<evidence type="ECO:0000256" key="2">
    <source>
        <dbReference type="ARBA" id="ARBA00022857"/>
    </source>
</evidence>
<accession>A0A5Q4BKQ5</accession>
<dbReference type="EMBL" id="PUHP01000892">
    <property type="protein sequence ID" value="TQN67552.1"/>
    <property type="molecule type" value="Genomic_DNA"/>
</dbReference>
<protein>
    <submittedName>
        <fullName evidence="4">D-arabinitol 2-dehydrogenase</fullName>
    </submittedName>
</protein>
<dbReference type="Proteomes" id="UP000326340">
    <property type="component" value="Unassembled WGS sequence"/>
</dbReference>
<proteinExistence type="inferred from homology"/>
<dbReference type="AlphaFoldDB" id="A0A5Q4BKQ5"/>
<dbReference type="Pfam" id="PF00106">
    <property type="entry name" value="adh_short"/>
    <property type="match status" value="1"/>
</dbReference>
<dbReference type="PANTHER" id="PTHR43008">
    <property type="entry name" value="BENZIL REDUCTASE"/>
    <property type="match status" value="1"/>
</dbReference>
<dbReference type="PRINTS" id="PR00081">
    <property type="entry name" value="GDHRDH"/>
</dbReference>
<evidence type="ECO:0000313" key="4">
    <source>
        <dbReference type="EMBL" id="TQN67552.1"/>
    </source>
</evidence>
<comment type="similarity">
    <text evidence="1">Belongs to the short-chain dehydrogenases/reductases (SDR) family.</text>
</comment>
<keyword evidence="2" id="KW-0521">NADP</keyword>
<reference evidence="4 5" key="1">
    <citation type="journal article" date="2019" name="Sci. Rep.">
        <title>Colletotrichum shisoi sp. nov., an anthracnose pathogen of Perilla frutescens in Japan: molecular phylogenetic, morphological and genomic evidence.</title>
        <authorList>
            <person name="Gan P."/>
            <person name="Tsushima A."/>
            <person name="Hiroyama R."/>
            <person name="Narusaka M."/>
            <person name="Takano Y."/>
            <person name="Narusaka Y."/>
            <person name="Kawaradani M."/>
            <person name="Damm U."/>
            <person name="Shirasu K."/>
        </authorList>
    </citation>
    <scope>NUCLEOTIDE SEQUENCE [LARGE SCALE GENOMIC DNA]</scope>
    <source>
        <strain evidence="4 5">PG-2018a</strain>
    </source>
</reference>
<sequence length="183" mass="19466">MPSSAADPGPATTTSSTIDVQPLLRLSGKVTAVTGAKRGIGLGVAECCLLNDAAKVYPIDLAEPGEEFATAWFATRAGRTTRPLSTSQKRRSRRCPVSTARAAARAFIKLNVKGSVVFTASVAAYRPNKRAPSAPYGASKAGVRNMAHTLAMEWAKYGICHRNILVHQKLPESVLSRAPSRAY</sequence>